<feature type="region of interest" description="Disordered" evidence="1">
    <location>
        <begin position="80"/>
        <end position="104"/>
    </location>
</feature>
<sequence length="129" mass="14842">MQQKLERQQRNISPQIHECTHESHQFYETPHSESFRDHKKNLNGCLGCKDDSETLVSGSKDLQMGEVEDSGVHGLRKGLSEFGLQSKRRKRPHSPGDINDRSPCELVRSTLPDRRDYLQALDLVFQFHG</sequence>
<dbReference type="AlphaFoldDB" id="W1PKF6"/>
<reference evidence="3" key="1">
    <citation type="journal article" date="2013" name="Science">
        <title>The Amborella genome and the evolution of flowering plants.</title>
        <authorList>
            <consortium name="Amborella Genome Project"/>
        </authorList>
    </citation>
    <scope>NUCLEOTIDE SEQUENCE [LARGE SCALE GENOMIC DNA]</scope>
</reference>
<dbReference type="EMBL" id="KI393569">
    <property type="protein sequence ID" value="ERN08141.1"/>
    <property type="molecule type" value="Genomic_DNA"/>
</dbReference>
<gene>
    <name evidence="2" type="ORF">AMTR_s00018p00108070</name>
</gene>
<dbReference type="HOGENOM" id="CLU_1951668_0_0_1"/>
<dbReference type="Gramene" id="ERN08141">
    <property type="protein sequence ID" value="ERN08141"/>
    <property type="gene ID" value="AMTR_s00018p00108070"/>
</dbReference>
<protein>
    <submittedName>
        <fullName evidence="2">Uncharacterized protein</fullName>
    </submittedName>
</protein>
<keyword evidence="3" id="KW-1185">Reference proteome</keyword>
<evidence type="ECO:0000256" key="1">
    <source>
        <dbReference type="SAM" id="MobiDB-lite"/>
    </source>
</evidence>
<accession>W1PKF6</accession>
<proteinExistence type="predicted"/>
<evidence type="ECO:0000313" key="2">
    <source>
        <dbReference type="EMBL" id="ERN08141.1"/>
    </source>
</evidence>
<dbReference type="Proteomes" id="UP000017836">
    <property type="component" value="Unassembled WGS sequence"/>
</dbReference>
<name>W1PKF6_AMBTC</name>
<evidence type="ECO:0000313" key="3">
    <source>
        <dbReference type="Proteomes" id="UP000017836"/>
    </source>
</evidence>
<organism evidence="2 3">
    <name type="scientific">Amborella trichopoda</name>
    <dbReference type="NCBI Taxonomy" id="13333"/>
    <lineage>
        <taxon>Eukaryota</taxon>
        <taxon>Viridiplantae</taxon>
        <taxon>Streptophyta</taxon>
        <taxon>Embryophyta</taxon>
        <taxon>Tracheophyta</taxon>
        <taxon>Spermatophyta</taxon>
        <taxon>Magnoliopsida</taxon>
        <taxon>Amborellales</taxon>
        <taxon>Amborellaceae</taxon>
        <taxon>Amborella</taxon>
    </lineage>
</organism>